<accession>A0ABW4CLT1</accession>
<sequence length="311" mass="32826">MHKRRWGWLVALIGVIALLFAATPVHAASNLPADPQDHAYYDGINLLDSQTRQLIDQKNSFYNEQSERPQIKVAAIKSTDGEALGEYAPDLFEKWGIGKKGEDNGVLILYADNDGKQNMRIEVGYGLEGELTDALSGQILNQNLDDIKSSDKADVNKAIRNVFNAVATVIDKKYDYPKDDNTVSDDTMSDYEETNDEPFGDYDDDDSSNGIFTMVLVIFLVVIIIISIFGGGGPRGGGRRRGGNWWLLWLLSDLLSSGSRYGRYGRGGRGGFGGGGGFGSGGGFGGGGFGGGGGGGFGGGGGASGGGGADV</sequence>
<gene>
    <name evidence="5" type="ORF">ACFQ47_02910</name>
</gene>
<evidence type="ECO:0000313" key="5">
    <source>
        <dbReference type="EMBL" id="MFD1431637.1"/>
    </source>
</evidence>
<feature type="compositionally biased region" description="Acidic residues" evidence="1">
    <location>
        <begin position="187"/>
        <end position="203"/>
    </location>
</feature>
<dbReference type="RefSeq" id="WP_125696829.1">
    <property type="nucleotide sequence ID" value="NZ_JBHTOG010000012.1"/>
</dbReference>
<keyword evidence="3" id="KW-0732">Signal</keyword>
<evidence type="ECO:0000256" key="2">
    <source>
        <dbReference type="SAM" id="Phobius"/>
    </source>
</evidence>
<evidence type="ECO:0000259" key="4">
    <source>
        <dbReference type="Pfam" id="PF04536"/>
    </source>
</evidence>
<keyword evidence="6" id="KW-1185">Reference proteome</keyword>
<name>A0ABW4CLT1_9LACO</name>
<feature type="region of interest" description="Disordered" evidence="1">
    <location>
        <begin position="181"/>
        <end position="203"/>
    </location>
</feature>
<evidence type="ECO:0000313" key="6">
    <source>
        <dbReference type="Proteomes" id="UP001597192"/>
    </source>
</evidence>
<feature type="domain" description="TPM" evidence="4">
    <location>
        <begin position="41"/>
        <end position="168"/>
    </location>
</feature>
<protein>
    <submittedName>
        <fullName evidence="5">TPM domain-containing protein</fullName>
    </submittedName>
</protein>
<feature type="transmembrane region" description="Helical" evidence="2">
    <location>
        <begin position="211"/>
        <end position="231"/>
    </location>
</feature>
<evidence type="ECO:0000256" key="1">
    <source>
        <dbReference type="SAM" id="MobiDB-lite"/>
    </source>
</evidence>
<dbReference type="InterPro" id="IPR007621">
    <property type="entry name" value="TPM_dom"/>
</dbReference>
<dbReference type="Pfam" id="PF04536">
    <property type="entry name" value="TPM_phosphatase"/>
    <property type="match status" value="1"/>
</dbReference>
<keyword evidence="2" id="KW-0472">Membrane</keyword>
<dbReference type="EMBL" id="JBHTOG010000012">
    <property type="protein sequence ID" value="MFD1431637.1"/>
    <property type="molecule type" value="Genomic_DNA"/>
</dbReference>
<keyword evidence="2" id="KW-1133">Transmembrane helix</keyword>
<organism evidence="5 6">
    <name type="scientific">Lacticaseibacillus yichunensis</name>
    <dbReference type="NCBI Taxonomy" id="2486015"/>
    <lineage>
        <taxon>Bacteria</taxon>
        <taxon>Bacillati</taxon>
        <taxon>Bacillota</taxon>
        <taxon>Bacilli</taxon>
        <taxon>Lactobacillales</taxon>
        <taxon>Lactobacillaceae</taxon>
        <taxon>Lacticaseibacillus</taxon>
    </lineage>
</organism>
<comment type="caution">
    <text evidence="5">The sequence shown here is derived from an EMBL/GenBank/DDBJ whole genome shotgun (WGS) entry which is preliminary data.</text>
</comment>
<dbReference type="Gene3D" id="3.10.310.50">
    <property type="match status" value="1"/>
</dbReference>
<dbReference type="Proteomes" id="UP001597192">
    <property type="component" value="Unassembled WGS sequence"/>
</dbReference>
<proteinExistence type="predicted"/>
<evidence type="ECO:0000256" key="3">
    <source>
        <dbReference type="SAM" id="SignalP"/>
    </source>
</evidence>
<keyword evidence="2" id="KW-0812">Transmembrane</keyword>
<feature type="signal peptide" evidence="3">
    <location>
        <begin position="1"/>
        <end position="27"/>
    </location>
</feature>
<reference evidence="6" key="1">
    <citation type="journal article" date="2019" name="Int. J. Syst. Evol. Microbiol.">
        <title>The Global Catalogue of Microorganisms (GCM) 10K type strain sequencing project: providing services to taxonomists for standard genome sequencing and annotation.</title>
        <authorList>
            <consortium name="The Broad Institute Genomics Platform"/>
            <consortium name="The Broad Institute Genome Sequencing Center for Infectious Disease"/>
            <person name="Wu L."/>
            <person name="Ma J."/>
        </authorList>
    </citation>
    <scope>NUCLEOTIDE SEQUENCE [LARGE SCALE GENOMIC DNA]</scope>
    <source>
        <strain evidence="6">CCM 8947</strain>
    </source>
</reference>
<feature type="chain" id="PRO_5046636608" evidence="3">
    <location>
        <begin position="28"/>
        <end position="311"/>
    </location>
</feature>
<dbReference type="PANTHER" id="PTHR30373:SF2">
    <property type="entry name" value="UPF0603 PROTEIN YGCG"/>
    <property type="match status" value="1"/>
</dbReference>
<dbReference type="PANTHER" id="PTHR30373">
    <property type="entry name" value="UPF0603 PROTEIN YGCG"/>
    <property type="match status" value="1"/>
</dbReference>